<dbReference type="Proteomes" id="UP000422232">
    <property type="component" value="Chromosome"/>
</dbReference>
<dbReference type="InterPro" id="IPR015813">
    <property type="entry name" value="Pyrv/PenolPyrv_kinase-like_dom"/>
</dbReference>
<evidence type="ECO:0000256" key="2">
    <source>
        <dbReference type="ARBA" id="ARBA00008676"/>
    </source>
</evidence>
<comment type="function">
    <text evidence="7 8">Catalyzes the reversible reaction in which hydroxymethyl group from 5,10-methylenetetrahydrofolate is transferred onto alpha-ketoisovalerate to form ketopantoate.</text>
</comment>
<dbReference type="FunFam" id="3.20.20.60:FF:000003">
    <property type="entry name" value="3-methyl-2-oxobutanoate hydroxymethyltransferase"/>
    <property type="match status" value="1"/>
</dbReference>
<feature type="binding site" evidence="8 11">
    <location>
        <position position="121"/>
    </location>
    <ligand>
        <name>Mg(2+)</name>
        <dbReference type="ChEBI" id="CHEBI:18420"/>
    </ligand>
</feature>
<evidence type="ECO:0000256" key="8">
    <source>
        <dbReference type="HAMAP-Rule" id="MF_00156"/>
    </source>
</evidence>
<dbReference type="GO" id="GO:0000287">
    <property type="term" value="F:magnesium ion binding"/>
    <property type="evidence" value="ECO:0007669"/>
    <property type="project" value="TreeGrafter"/>
</dbReference>
<dbReference type="CDD" id="cd06557">
    <property type="entry name" value="KPHMT-like"/>
    <property type="match status" value="1"/>
</dbReference>
<comment type="similarity">
    <text evidence="2 8">Belongs to the PanB family.</text>
</comment>
<evidence type="ECO:0000256" key="10">
    <source>
        <dbReference type="PIRSR" id="PIRSR000388-2"/>
    </source>
</evidence>
<feature type="binding site" evidence="8 10">
    <location>
        <begin position="50"/>
        <end position="51"/>
    </location>
    <ligand>
        <name>3-methyl-2-oxobutanoate</name>
        <dbReference type="ChEBI" id="CHEBI:11851"/>
    </ligand>
</feature>
<evidence type="ECO:0000256" key="3">
    <source>
        <dbReference type="ARBA" id="ARBA00011424"/>
    </source>
</evidence>
<evidence type="ECO:0000256" key="9">
    <source>
        <dbReference type="PIRSR" id="PIRSR000388-1"/>
    </source>
</evidence>
<dbReference type="PANTHER" id="PTHR20881:SF0">
    <property type="entry name" value="3-METHYL-2-OXOBUTANOATE HYDROXYMETHYLTRANSFERASE"/>
    <property type="match status" value="1"/>
</dbReference>
<dbReference type="GO" id="GO:0015940">
    <property type="term" value="P:pantothenate biosynthetic process"/>
    <property type="evidence" value="ECO:0007669"/>
    <property type="project" value="UniProtKB-UniRule"/>
</dbReference>
<evidence type="ECO:0000313" key="13">
    <source>
        <dbReference type="Proteomes" id="UP000422232"/>
    </source>
</evidence>
<dbReference type="GO" id="GO:0003864">
    <property type="term" value="F:3-methyl-2-oxobutanoate hydroxymethyltransferase activity"/>
    <property type="evidence" value="ECO:0007669"/>
    <property type="project" value="UniProtKB-UniRule"/>
</dbReference>
<evidence type="ECO:0000256" key="11">
    <source>
        <dbReference type="PIRSR" id="PIRSR000388-3"/>
    </source>
</evidence>
<proteinExistence type="inferred from homology"/>
<comment type="pathway">
    <text evidence="1 8">Cofactor biosynthesis; (R)-pantothenate biosynthesis; (R)-pantoate from 3-methyl-2-oxobutanoate: step 1/2.</text>
</comment>
<reference evidence="12 13" key="1">
    <citation type="submission" date="2019-04" db="EMBL/GenBank/DDBJ databases">
        <title>Complete genome sequencing of Piscirickettsia salmonis strain Psal-009.</title>
        <authorList>
            <person name="Schober I."/>
            <person name="Bunk B."/>
            <person name="Sproer C."/>
            <person name="Carril G.P."/>
            <person name="Riedel T."/>
            <person name="Flores-Herrera P.A."/>
            <person name="Nourdin-Galindo G."/>
            <person name="Marshall S.H."/>
            <person name="Overmann J."/>
        </authorList>
    </citation>
    <scope>NUCLEOTIDE SEQUENCE [LARGE SCALE GENOMIC DNA]</scope>
    <source>
        <strain evidence="12 13">Psal-009</strain>
    </source>
</reference>
<dbReference type="Gene3D" id="3.20.20.60">
    <property type="entry name" value="Phosphoenolpyruvate-binding domains"/>
    <property type="match status" value="1"/>
</dbReference>
<comment type="catalytic activity">
    <reaction evidence="8">
        <text>(6R)-5,10-methylene-5,6,7,8-tetrahydrofolate + 3-methyl-2-oxobutanoate + H2O = 2-dehydropantoate + (6S)-5,6,7,8-tetrahydrofolate</text>
        <dbReference type="Rhea" id="RHEA:11824"/>
        <dbReference type="ChEBI" id="CHEBI:11561"/>
        <dbReference type="ChEBI" id="CHEBI:11851"/>
        <dbReference type="ChEBI" id="CHEBI:15377"/>
        <dbReference type="ChEBI" id="CHEBI:15636"/>
        <dbReference type="ChEBI" id="CHEBI:57453"/>
        <dbReference type="EC" id="2.1.2.11"/>
    </reaction>
</comment>
<dbReference type="RefSeq" id="WP_129556628.1">
    <property type="nucleotide sequence ID" value="NZ_CP039219.1"/>
</dbReference>
<dbReference type="NCBIfam" id="TIGR00222">
    <property type="entry name" value="panB"/>
    <property type="match status" value="1"/>
</dbReference>
<dbReference type="PIRSF" id="PIRSF000388">
    <property type="entry name" value="Pantoate_hydroxy_MeTrfase"/>
    <property type="match status" value="1"/>
</dbReference>
<dbReference type="NCBIfam" id="NF001452">
    <property type="entry name" value="PRK00311.1"/>
    <property type="match status" value="1"/>
</dbReference>
<dbReference type="GO" id="GO:0005737">
    <property type="term" value="C:cytoplasm"/>
    <property type="evidence" value="ECO:0007669"/>
    <property type="project" value="UniProtKB-SubCell"/>
</dbReference>
<keyword evidence="4 8" id="KW-0566">Pantothenate biosynthesis</keyword>
<accession>A0A9Q6LKC3</accession>
<dbReference type="AlphaFoldDB" id="A0A9Q6LKC3"/>
<dbReference type="InterPro" id="IPR003700">
    <property type="entry name" value="Pantoate_hydroxy_MeTrfase"/>
</dbReference>
<comment type="subunit">
    <text evidence="3 8">Homodecamer; pentamer of dimers.</text>
</comment>
<feature type="binding site" evidence="8 10">
    <location>
        <position position="89"/>
    </location>
    <ligand>
        <name>3-methyl-2-oxobutanoate</name>
        <dbReference type="ChEBI" id="CHEBI:11851"/>
    </ligand>
</feature>
<dbReference type="HAMAP" id="MF_00156">
    <property type="entry name" value="PanB"/>
    <property type="match status" value="1"/>
</dbReference>
<name>A0A9Q6LKC3_PISSA</name>
<comment type="subcellular location">
    <subcellularLocation>
        <location evidence="8">Cytoplasm</location>
    </subcellularLocation>
</comment>
<evidence type="ECO:0000256" key="4">
    <source>
        <dbReference type="ARBA" id="ARBA00022655"/>
    </source>
</evidence>
<feature type="binding site" evidence="8 11">
    <location>
        <position position="50"/>
    </location>
    <ligand>
        <name>Mg(2+)</name>
        <dbReference type="ChEBI" id="CHEBI:18420"/>
    </ligand>
</feature>
<evidence type="ECO:0000256" key="5">
    <source>
        <dbReference type="ARBA" id="ARBA00022679"/>
    </source>
</evidence>
<keyword evidence="6 8" id="KW-0479">Metal-binding</keyword>
<dbReference type="Pfam" id="PF02548">
    <property type="entry name" value="Pantoate_transf"/>
    <property type="match status" value="1"/>
</dbReference>
<dbReference type="EC" id="2.1.2.11" evidence="8"/>
<dbReference type="PANTHER" id="PTHR20881">
    <property type="entry name" value="3-METHYL-2-OXOBUTANOATE HYDROXYMETHYLTRANSFERASE"/>
    <property type="match status" value="1"/>
</dbReference>
<feature type="binding site" evidence="8 10">
    <location>
        <position position="119"/>
    </location>
    <ligand>
        <name>3-methyl-2-oxobutanoate</name>
        <dbReference type="ChEBI" id="CHEBI:11851"/>
    </ligand>
</feature>
<organism evidence="12 13">
    <name type="scientific">Piscirickettsia salmonis</name>
    <dbReference type="NCBI Taxonomy" id="1238"/>
    <lineage>
        <taxon>Bacteria</taxon>
        <taxon>Pseudomonadati</taxon>
        <taxon>Pseudomonadota</taxon>
        <taxon>Gammaproteobacteria</taxon>
        <taxon>Thiotrichales</taxon>
        <taxon>Piscirickettsiaceae</taxon>
        <taxon>Piscirickettsia</taxon>
    </lineage>
</organism>
<keyword evidence="5 8" id="KW-0808">Transferase</keyword>
<keyword evidence="8" id="KW-0963">Cytoplasm</keyword>
<feature type="binding site" evidence="8 11">
    <location>
        <position position="89"/>
    </location>
    <ligand>
        <name>Mg(2+)</name>
        <dbReference type="ChEBI" id="CHEBI:18420"/>
    </ligand>
</feature>
<keyword evidence="8 11" id="KW-0460">Magnesium</keyword>
<comment type="cofactor">
    <cofactor evidence="8 11">
        <name>Mg(2+)</name>
        <dbReference type="ChEBI" id="CHEBI:18420"/>
    </cofactor>
    <text evidence="8 11">Binds 1 Mg(2+) ion per subunit.</text>
</comment>
<evidence type="ECO:0000313" key="12">
    <source>
        <dbReference type="EMBL" id="QGO05225.1"/>
    </source>
</evidence>
<dbReference type="SUPFAM" id="SSF51621">
    <property type="entry name" value="Phosphoenolpyruvate/pyruvate domain"/>
    <property type="match status" value="1"/>
</dbReference>
<dbReference type="EMBL" id="CP038908">
    <property type="protein sequence ID" value="QGO05225.1"/>
    <property type="molecule type" value="Genomic_DNA"/>
</dbReference>
<evidence type="ECO:0000256" key="6">
    <source>
        <dbReference type="ARBA" id="ARBA00022723"/>
    </source>
</evidence>
<feature type="active site" description="Proton acceptor" evidence="8 9">
    <location>
        <position position="188"/>
    </location>
</feature>
<evidence type="ECO:0000256" key="1">
    <source>
        <dbReference type="ARBA" id="ARBA00005033"/>
    </source>
</evidence>
<gene>
    <name evidence="8 12" type="primary">panB</name>
    <name evidence="12" type="ORF">Psal009_01106</name>
</gene>
<protein>
    <recommendedName>
        <fullName evidence="8">3-methyl-2-oxobutanoate hydroxymethyltransferase</fullName>
        <ecNumber evidence="8">2.1.2.11</ecNumber>
    </recommendedName>
    <alternativeName>
        <fullName evidence="8">Ketopantoate hydroxymethyltransferase</fullName>
        <shortName evidence="8">KPHMT</shortName>
    </alternativeName>
</protein>
<dbReference type="InterPro" id="IPR040442">
    <property type="entry name" value="Pyrv_kinase-like_dom_sf"/>
</dbReference>
<sequence>MGYLAEDQRPMNVSKIKALKGQRPVVVVTAYTAPVASIASRHADILLVGDSLGNVIYGMDTTVAVTMEMMIAHGRAVAQYADYSLVVVDMPFGSFQESKEQAFRNAARLMKETGCQAVKIEGGIEMAETVAFLTSRGIPVMGHVGLLPQSVNALGGFKVQGRGDAGLEQVLRDARAIAEAGAFTVVLECVASQVAEPVTSSIAVPTIGIGASNACDGQVLVIDDLIGLTKNTPKFVKRYAEVAKQIDQAVQAYSQNVIARSFPEDDTHTFS</sequence>
<keyword evidence="13" id="KW-1185">Reference proteome</keyword>
<evidence type="ECO:0000256" key="7">
    <source>
        <dbReference type="ARBA" id="ARBA00056497"/>
    </source>
</evidence>